<evidence type="ECO:0000313" key="9">
    <source>
        <dbReference type="Proteomes" id="UP000002280"/>
    </source>
</evidence>
<dbReference type="GeneTree" id="ENSGT00940000156185"/>
<dbReference type="InParanoid" id="A0A5F8HAT8"/>
<dbReference type="InterPro" id="IPR043380">
    <property type="entry name" value="Gcl-like"/>
</dbReference>
<name>A0A5F8HAT8_MONDO</name>
<dbReference type="Gene3D" id="3.30.710.10">
    <property type="entry name" value="Potassium Channel Kv1.1, Chain A"/>
    <property type="match status" value="1"/>
</dbReference>
<keyword evidence="4" id="KW-0744">Spermatogenesis</keyword>
<dbReference type="GO" id="GO:0007281">
    <property type="term" value="P:germ cell development"/>
    <property type="evidence" value="ECO:0007669"/>
    <property type="project" value="InterPro"/>
</dbReference>
<feature type="domain" description="BTB" evidence="7">
    <location>
        <begin position="108"/>
        <end position="178"/>
    </location>
</feature>
<dbReference type="Ensembl" id="ENSMODT00000068237.1">
    <property type="protein sequence ID" value="ENSMODP00000057116.1"/>
    <property type="gene ID" value="ENSMODG00000011882.3"/>
</dbReference>
<reference evidence="8" key="2">
    <citation type="submission" date="2025-08" db="UniProtKB">
        <authorList>
            <consortium name="Ensembl"/>
        </authorList>
    </citation>
    <scope>IDENTIFICATION</scope>
</reference>
<evidence type="ECO:0000313" key="8">
    <source>
        <dbReference type="Ensembl" id="ENSMODP00000057116.1"/>
    </source>
</evidence>
<evidence type="ECO:0000256" key="2">
    <source>
        <dbReference type="ARBA" id="ARBA00022473"/>
    </source>
</evidence>
<dbReference type="FunCoup" id="A0A5F8HAT8">
    <property type="interactions" value="2942"/>
</dbReference>
<dbReference type="SMART" id="SM00225">
    <property type="entry name" value="BTB"/>
    <property type="match status" value="1"/>
</dbReference>
<dbReference type="SUPFAM" id="SSF54695">
    <property type="entry name" value="POZ domain"/>
    <property type="match status" value="1"/>
</dbReference>
<dbReference type="Pfam" id="PF07707">
    <property type="entry name" value="BACK"/>
    <property type="match status" value="1"/>
</dbReference>
<dbReference type="InterPro" id="IPR011705">
    <property type="entry name" value="BACK"/>
</dbReference>
<reference evidence="8 9" key="1">
    <citation type="journal article" date="2007" name="Nature">
        <title>Genome of the marsupial Monodelphis domestica reveals innovation in non-coding sequences.</title>
        <authorList>
            <person name="Mikkelsen T.S."/>
            <person name="Wakefield M.J."/>
            <person name="Aken B."/>
            <person name="Amemiya C.T."/>
            <person name="Chang J.L."/>
            <person name="Duke S."/>
            <person name="Garber M."/>
            <person name="Gentles A.J."/>
            <person name="Goodstadt L."/>
            <person name="Heger A."/>
            <person name="Jurka J."/>
            <person name="Kamal M."/>
            <person name="Mauceli E."/>
            <person name="Searle S.M."/>
            <person name="Sharpe T."/>
            <person name="Baker M.L."/>
            <person name="Batzer M.A."/>
            <person name="Benos P.V."/>
            <person name="Belov K."/>
            <person name="Clamp M."/>
            <person name="Cook A."/>
            <person name="Cuff J."/>
            <person name="Das R."/>
            <person name="Davidow L."/>
            <person name="Deakin J.E."/>
            <person name="Fazzari M.J."/>
            <person name="Glass J.L."/>
            <person name="Grabherr M."/>
            <person name="Greally J.M."/>
            <person name="Gu W."/>
            <person name="Hore T.A."/>
            <person name="Huttley G.A."/>
            <person name="Kleber M."/>
            <person name="Jirtle R.L."/>
            <person name="Koina E."/>
            <person name="Lee J.T."/>
            <person name="Mahony S."/>
            <person name="Marra M.A."/>
            <person name="Miller R.D."/>
            <person name="Nicholls R.D."/>
            <person name="Oda M."/>
            <person name="Papenfuss A.T."/>
            <person name="Parra Z.E."/>
            <person name="Pollock D.D."/>
            <person name="Ray D.A."/>
            <person name="Schein J.E."/>
            <person name="Speed T.P."/>
            <person name="Thompson K."/>
            <person name="VandeBerg J.L."/>
            <person name="Wade C.M."/>
            <person name="Walker J.A."/>
            <person name="Waters P.D."/>
            <person name="Webber C."/>
            <person name="Weidman J.R."/>
            <person name="Xie X."/>
            <person name="Zody M.C."/>
            <person name="Baldwin J."/>
            <person name="Abdouelleil A."/>
            <person name="Abdulkadir J."/>
            <person name="Abebe A."/>
            <person name="Abera B."/>
            <person name="Abreu J."/>
            <person name="Acer S.C."/>
            <person name="Aftuck L."/>
            <person name="Alexander A."/>
            <person name="An P."/>
            <person name="Anderson E."/>
            <person name="Anderson S."/>
            <person name="Arachi H."/>
            <person name="Azer M."/>
            <person name="Bachantsang P."/>
            <person name="Barry A."/>
            <person name="Bayul T."/>
            <person name="Berlin A."/>
            <person name="Bessette D."/>
            <person name="Bloom T."/>
            <person name="Bloom T."/>
            <person name="Boguslavskiy L."/>
            <person name="Bonnet C."/>
            <person name="Boukhgalter B."/>
            <person name="Bourzgui I."/>
            <person name="Brown A."/>
            <person name="Cahill P."/>
            <person name="Channer S."/>
            <person name="Cheshatsang Y."/>
            <person name="Chuda L."/>
            <person name="Citroen M."/>
            <person name="Collymore A."/>
            <person name="Cooke P."/>
            <person name="Costello M."/>
            <person name="D'Aco K."/>
            <person name="Daza R."/>
            <person name="De Haan G."/>
            <person name="DeGray S."/>
            <person name="DeMaso C."/>
            <person name="Dhargay N."/>
            <person name="Dooley K."/>
            <person name="Dooley E."/>
            <person name="Doricent M."/>
            <person name="Dorje P."/>
            <person name="Dorjee K."/>
            <person name="Dupes A."/>
            <person name="Elong R."/>
            <person name="Falk J."/>
            <person name="Farina A."/>
            <person name="Faro S."/>
            <person name="Ferguson D."/>
            <person name="Fisher S."/>
            <person name="Foley C.D."/>
            <person name="Franke A."/>
            <person name="Friedrich D."/>
            <person name="Gadbois L."/>
            <person name="Gearin G."/>
            <person name="Gearin C.R."/>
            <person name="Giannoukos G."/>
            <person name="Goode T."/>
            <person name="Graham J."/>
            <person name="Grandbois E."/>
            <person name="Grewal S."/>
            <person name="Gyaltsen K."/>
            <person name="Hafez N."/>
            <person name="Hagos B."/>
            <person name="Hall J."/>
            <person name="Henson C."/>
            <person name="Hollinger A."/>
            <person name="Honan T."/>
            <person name="Huard M.D."/>
            <person name="Hughes L."/>
            <person name="Hurhula B."/>
            <person name="Husby M.E."/>
            <person name="Kamat A."/>
            <person name="Kanga B."/>
            <person name="Kashin S."/>
            <person name="Khazanovich D."/>
            <person name="Kisner P."/>
            <person name="Lance K."/>
            <person name="Lara M."/>
            <person name="Lee W."/>
            <person name="Lennon N."/>
            <person name="Letendre F."/>
            <person name="LeVine R."/>
            <person name="Lipovsky A."/>
            <person name="Liu X."/>
            <person name="Liu J."/>
            <person name="Liu S."/>
            <person name="Lokyitsang T."/>
            <person name="Lokyitsang Y."/>
            <person name="Lubonja R."/>
            <person name="Lui A."/>
            <person name="MacDonald P."/>
            <person name="Magnisalis V."/>
            <person name="Maru K."/>
            <person name="Matthews C."/>
            <person name="McCusker W."/>
            <person name="McDonough S."/>
            <person name="Mehta T."/>
            <person name="Meldrim J."/>
            <person name="Meneus L."/>
            <person name="Mihai O."/>
            <person name="Mihalev A."/>
            <person name="Mihova T."/>
            <person name="Mittelman R."/>
            <person name="Mlenga V."/>
            <person name="Montmayeur A."/>
            <person name="Mulrain L."/>
            <person name="Navidi A."/>
            <person name="Naylor J."/>
            <person name="Negash T."/>
            <person name="Nguyen T."/>
            <person name="Nguyen N."/>
            <person name="Nicol R."/>
            <person name="Norbu C."/>
            <person name="Norbu N."/>
            <person name="Novod N."/>
            <person name="O'Neill B."/>
            <person name="Osman S."/>
            <person name="Markiewicz E."/>
            <person name="Oyono O.L."/>
            <person name="Patti C."/>
            <person name="Phunkhang P."/>
            <person name="Pierre F."/>
            <person name="Priest M."/>
            <person name="Raghuraman S."/>
            <person name="Rege F."/>
            <person name="Reyes R."/>
            <person name="Rise C."/>
            <person name="Rogov P."/>
            <person name="Ross K."/>
            <person name="Ryan E."/>
            <person name="Settipalli S."/>
            <person name="Shea T."/>
            <person name="Sherpa N."/>
            <person name="Shi L."/>
            <person name="Shih D."/>
            <person name="Sparrow T."/>
            <person name="Spaulding J."/>
            <person name="Stalker J."/>
            <person name="Stange-Thomann N."/>
            <person name="Stavropoulos S."/>
            <person name="Stone C."/>
            <person name="Strader C."/>
            <person name="Tesfaye S."/>
            <person name="Thomson T."/>
            <person name="Thoulutsang Y."/>
            <person name="Thoulutsang D."/>
            <person name="Topham K."/>
            <person name="Topping I."/>
            <person name="Tsamla T."/>
            <person name="Vassiliev H."/>
            <person name="Vo A."/>
            <person name="Wangchuk T."/>
            <person name="Wangdi T."/>
            <person name="Weiand M."/>
            <person name="Wilkinson J."/>
            <person name="Wilson A."/>
            <person name="Yadav S."/>
            <person name="Young G."/>
            <person name="Yu Q."/>
            <person name="Zembek L."/>
            <person name="Zhong D."/>
            <person name="Zimmer A."/>
            <person name="Zwirko Z."/>
            <person name="Jaffe D.B."/>
            <person name="Alvarez P."/>
            <person name="Brockman W."/>
            <person name="Butler J."/>
            <person name="Chin C."/>
            <person name="Gnerre S."/>
            <person name="MacCallum I."/>
            <person name="Graves J.A."/>
            <person name="Ponting C.P."/>
            <person name="Breen M."/>
            <person name="Samollow P.B."/>
            <person name="Lander E.S."/>
            <person name="Lindblad-Toh K."/>
        </authorList>
    </citation>
    <scope>NUCLEOTIDE SEQUENCE [LARGE SCALE GENOMIC DNA]</scope>
</reference>
<keyword evidence="5" id="KW-0539">Nucleus</keyword>
<evidence type="ECO:0000256" key="3">
    <source>
        <dbReference type="ARBA" id="ARBA00022782"/>
    </source>
</evidence>
<keyword evidence="3" id="KW-0221">Differentiation</keyword>
<dbReference type="Proteomes" id="UP000002280">
    <property type="component" value="Chromosome 1"/>
</dbReference>
<dbReference type="GO" id="GO:0007283">
    <property type="term" value="P:spermatogenesis"/>
    <property type="evidence" value="ECO:0007669"/>
    <property type="project" value="UniProtKB-KW"/>
</dbReference>
<dbReference type="InterPro" id="IPR011333">
    <property type="entry name" value="SKP1/BTB/POZ_sf"/>
</dbReference>
<dbReference type="FunFam" id="3.30.710.10:FF:000092">
    <property type="entry name" value="Germ cell-less, spermatogenesis associated 1"/>
    <property type="match status" value="1"/>
</dbReference>
<dbReference type="PANTHER" id="PTHR23231">
    <property type="entry name" value="GERM CELL-LESS PROTEIN"/>
    <property type="match status" value="1"/>
</dbReference>
<proteinExistence type="predicted"/>
<reference evidence="8" key="3">
    <citation type="submission" date="2025-09" db="UniProtKB">
        <authorList>
            <consortium name="Ensembl"/>
        </authorList>
    </citation>
    <scope>IDENTIFICATION</scope>
</reference>
<accession>A0A5F8HAT8</accession>
<dbReference type="SMART" id="SM00875">
    <property type="entry name" value="BACK"/>
    <property type="match status" value="1"/>
</dbReference>
<keyword evidence="2" id="KW-0217">Developmental protein</keyword>
<protein>
    <submittedName>
        <fullName evidence="8">Germ cell-less 1, spermatosis associated</fullName>
    </submittedName>
</protein>
<dbReference type="STRING" id="13616.ENSMODP00000057116"/>
<dbReference type="CDD" id="cd18495">
    <property type="entry name" value="BACK_GCL"/>
    <property type="match status" value="1"/>
</dbReference>
<dbReference type="CDD" id="cd18305">
    <property type="entry name" value="BTB_POZ_GCL"/>
    <property type="match status" value="1"/>
</dbReference>
<evidence type="ECO:0000259" key="7">
    <source>
        <dbReference type="PROSITE" id="PS50097"/>
    </source>
</evidence>
<evidence type="ECO:0000256" key="1">
    <source>
        <dbReference type="ARBA" id="ARBA00004109"/>
    </source>
</evidence>
<feature type="compositionally biased region" description="Acidic residues" evidence="6">
    <location>
        <begin position="62"/>
        <end position="77"/>
    </location>
</feature>
<organism evidence="8 9">
    <name type="scientific">Monodelphis domestica</name>
    <name type="common">Gray short-tailed opossum</name>
    <dbReference type="NCBI Taxonomy" id="13616"/>
    <lineage>
        <taxon>Eukaryota</taxon>
        <taxon>Metazoa</taxon>
        <taxon>Chordata</taxon>
        <taxon>Craniata</taxon>
        <taxon>Vertebrata</taxon>
        <taxon>Euteleostomi</taxon>
        <taxon>Mammalia</taxon>
        <taxon>Metatheria</taxon>
        <taxon>Didelphimorphia</taxon>
        <taxon>Didelphidae</taxon>
        <taxon>Monodelphis</taxon>
    </lineage>
</organism>
<dbReference type="OMA" id="TGFNYGM"/>
<dbReference type="Gene3D" id="1.25.40.420">
    <property type="match status" value="1"/>
</dbReference>
<sequence length="560" mass="62380">MGSLSSRVLRRGGTRAVQERGSEAGSAAGPGGGGAPRGSACYCRGGRKRKRSSGAFCYCEPGSEEEDEDEDEEEGDEQERLLNTPRRKKLKSTSKYIYQTLFLNGENSDIKICALGEEWSLHKIYLCQSGYFSSMFSGSWKESSMNTIELEIPDQNIDVEALQVAFGSLYRDDVLIKPSRVIAILAAACMLQLDGLIQQCGETMKETINVKTVCGYYTSAGTYGLDSVKKKCLEWLLNNLMTHQSVDLFKELSISLMKQLICSSNLFVMQVEMDVYTALKKWMFLQLVPSWNGSLKQLLPEADAWFSKRRKDFEEIAFLEIDQGKAFVPVFRHLRLQYIISDLASARIIERDALIPSEWLASVYKQQWFAMLRAEQDSDTGPQEINKEELEGNSMRCGRKLAKDGEYCWRWTGFNFGFDLLVTYTNRYIIFKRNTLNQPCNGSVSLQPRRNIAFRLRLASLDSSGKLICSRTTGYQILTLEKDQPREVLPGSSKAFAMEPAGPCTQLAGYLCRGLLLRPGAGRPHCLSQPLGGWRGCSGGGAPGALGPVGVVAVPRKSSL</sequence>
<feature type="region of interest" description="Disordered" evidence="6">
    <location>
        <begin position="1"/>
        <end position="85"/>
    </location>
</feature>
<dbReference type="GO" id="GO:0016363">
    <property type="term" value="C:nuclear matrix"/>
    <property type="evidence" value="ECO:0007669"/>
    <property type="project" value="UniProtKB-SubCell"/>
</dbReference>
<dbReference type="InterPro" id="IPR000210">
    <property type="entry name" value="BTB/POZ_dom"/>
</dbReference>
<dbReference type="AlphaFoldDB" id="A0A5F8HAT8"/>
<dbReference type="PROSITE" id="PS50097">
    <property type="entry name" value="BTB"/>
    <property type="match status" value="1"/>
</dbReference>
<dbReference type="Bgee" id="ENSMODG00000011882">
    <property type="expression patterns" value="Expressed in spermatocyte and 20 other cell types or tissues"/>
</dbReference>
<dbReference type="PANTHER" id="PTHR23231:SF17">
    <property type="entry name" value="BTB DOMAIN-CONTAINING PROTEIN"/>
    <property type="match status" value="1"/>
</dbReference>
<keyword evidence="9" id="KW-1185">Reference proteome</keyword>
<gene>
    <name evidence="8" type="primary">GMCL1</name>
</gene>
<evidence type="ECO:0000256" key="5">
    <source>
        <dbReference type="ARBA" id="ARBA00023242"/>
    </source>
</evidence>
<comment type="subcellular location">
    <subcellularLocation>
        <location evidence="1">Nucleus matrix</location>
    </subcellularLocation>
</comment>
<evidence type="ECO:0000256" key="6">
    <source>
        <dbReference type="SAM" id="MobiDB-lite"/>
    </source>
</evidence>
<dbReference type="Pfam" id="PF00651">
    <property type="entry name" value="BTB"/>
    <property type="match status" value="1"/>
</dbReference>
<evidence type="ECO:0000256" key="4">
    <source>
        <dbReference type="ARBA" id="ARBA00022871"/>
    </source>
</evidence>